<proteinExistence type="inferred from homology"/>
<dbReference type="EMBL" id="HBUF01570887">
    <property type="protein sequence ID" value="CAG6766467.1"/>
    <property type="molecule type" value="Transcribed_RNA"/>
</dbReference>
<dbReference type="GO" id="GO:0017057">
    <property type="term" value="F:6-phosphogluconolactonase activity"/>
    <property type="evidence" value="ECO:0007669"/>
    <property type="project" value="UniProtKB-UniRule"/>
</dbReference>
<evidence type="ECO:0000256" key="1">
    <source>
        <dbReference type="ARBA" id="ARBA00000832"/>
    </source>
</evidence>
<dbReference type="NCBIfam" id="TIGR01198">
    <property type="entry name" value="pgl"/>
    <property type="match status" value="1"/>
</dbReference>
<dbReference type="EMBL" id="HBUF01350326">
    <property type="protein sequence ID" value="CAG6713204.1"/>
    <property type="molecule type" value="Transcribed_RNA"/>
</dbReference>
<keyword evidence="5 6" id="KW-0378">Hydrolase</keyword>
<dbReference type="InterPro" id="IPR037171">
    <property type="entry name" value="NagB/RpiA_transferase-like"/>
</dbReference>
<dbReference type="AlphaFoldDB" id="A0A8D8UY63"/>
<dbReference type="EMBL" id="HBUF01570886">
    <property type="protein sequence ID" value="CAG6766466.1"/>
    <property type="molecule type" value="Transcribed_RNA"/>
</dbReference>
<dbReference type="InterPro" id="IPR039104">
    <property type="entry name" value="6PGL"/>
</dbReference>
<name>A0A8D8UY63_9HEMI</name>
<dbReference type="EMBL" id="HBUF01071786">
    <property type="protein sequence ID" value="CAG6629764.1"/>
    <property type="molecule type" value="Transcribed_RNA"/>
</dbReference>
<dbReference type="EC" id="3.1.1.31" evidence="4 6"/>
<evidence type="ECO:0000259" key="7">
    <source>
        <dbReference type="Pfam" id="PF01182"/>
    </source>
</evidence>
<dbReference type="GO" id="GO:0006098">
    <property type="term" value="P:pentose-phosphate shunt"/>
    <property type="evidence" value="ECO:0007669"/>
    <property type="project" value="UniProtKB-UniPathway"/>
</dbReference>
<comment type="catalytic activity">
    <reaction evidence="1 6">
        <text>6-phospho-D-glucono-1,5-lactone + H2O = 6-phospho-D-gluconate + H(+)</text>
        <dbReference type="Rhea" id="RHEA:12556"/>
        <dbReference type="ChEBI" id="CHEBI:15377"/>
        <dbReference type="ChEBI" id="CHEBI:15378"/>
        <dbReference type="ChEBI" id="CHEBI:57955"/>
        <dbReference type="ChEBI" id="CHEBI:58759"/>
        <dbReference type="EC" id="3.1.1.31"/>
    </reaction>
</comment>
<evidence type="ECO:0000313" key="8">
    <source>
        <dbReference type="EMBL" id="CAG6713205.1"/>
    </source>
</evidence>
<dbReference type="EMBL" id="HBUF01570885">
    <property type="protein sequence ID" value="CAG6766465.1"/>
    <property type="molecule type" value="Transcribed_RNA"/>
</dbReference>
<feature type="domain" description="Glucosamine/galactosamine-6-phosphate isomerase" evidence="7">
    <location>
        <begin position="20"/>
        <end position="240"/>
    </location>
</feature>
<dbReference type="UniPathway" id="UPA00115">
    <property type="reaction ID" value="UER00409"/>
</dbReference>
<comment type="pathway">
    <text evidence="2 6">Carbohydrate degradation; pentose phosphate pathway; D-ribulose 5-phosphate from D-glucose 6-phosphate (oxidative stage): step 2/3.</text>
</comment>
<dbReference type="SUPFAM" id="SSF100950">
    <property type="entry name" value="NagB/RpiA/CoA transferase-like"/>
    <property type="match status" value="1"/>
</dbReference>
<evidence type="ECO:0000256" key="2">
    <source>
        <dbReference type="ARBA" id="ARBA00004961"/>
    </source>
</evidence>
<dbReference type="InterPro" id="IPR006148">
    <property type="entry name" value="Glc/Gal-6P_isomerase"/>
</dbReference>
<dbReference type="EMBL" id="HBUF01071785">
    <property type="protein sequence ID" value="CAG6629763.1"/>
    <property type="molecule type" value="Transcribed_RNA"/>
</dbReference>
<dbReference type="Gene3D" id="3.40.50.1360">
    <property type="match status" value="1"/>
</dbReference>
<dbReference type="CDD" id="cd01400">
    <property type="entry name" value="6PGL"/>
    <property type="match status" value="1"/>
</dbReference>
<dbReference type="PANTHER" id="PTHR11054">
    <property type="entry name" value="6-PHOSPHOGLUCONOLACTONASE"/>
    <property type="match status" value="1"/>
</dbReference>
<evidence type="ECO:0000256" key="4">
    <source>
        <dbReference type="ARBA" id="ARBA00013198"/>
    </source>
</evidence>
<dbReference type="PANTHER" id="PTHR11054:SF0">
    <property type="entry name" value="6-PHOSPHOGLUCONOLACTONASE"/>
    <property type="match status" value="1"/>
</dbReference>
<accession>A0A8D8UY63</accession>
<dbReference type="Pfam" id="PF01182">
    <property type="entry name" value="Glucosamine_iso"/>
    <property type="match status" value="1"/>
</dbReference>
<dbReference type="InterPro" id="IPR005900">
    <property type="entry name" value="6-phosphogluconolactonase_DevB"/>
</dbReference>
<organism evidence="8">
    <name type="scientific">Cacopsylla melanoneura</name>
    <dbReference type="NCBI Taxonomy" id="428564"/>
    <lineage>
        <taxon>Eukaryota</taxon>
        <taxon>Metazoa</taxon>
        <taxon>Ecdysozoa</taxon>
        <taxon>Arthropoda</taxon>
        <taxon>Hexapoda</taxon>
        <taxon>Insecta</taxon>
        <taxon>Pterygota</taxon>
        <taxon>Neoptera</taxon>
        <taxon>Paraneoptera</taxon>
        <taxon>Hemiptera</taxon>
        <taxon>Sternorrhyncha</taxon>
        <taxon>Psylloidea</taxon>
        <taxon>Psyllidae</taxon>
        <taxon>Psyllinae</taxon>
        <taxon>Cacopsylla</taxon>
    </lineage>
</organism>
<evidence type="ECO:0000256" key="3">
    <source>
        <dbReference type="ARBA" id="ARBA00010662"/>
    </source>
</evidence>
<evidence type="ECO:0000256" key="5">
    <source>
        <dbReference type="ARBA" id="ARBA00022801"/>
    </source>
</evidence>
<comment type="similarity">
    <text evidence="3 6">Belongs to the glucosamine/galactosamine-6-phosphate isomerase family. 6-phosphogluconolactonase subfamily.</text>
</comment>
<reference evidence="8" key="1">
    <citation type="submission" date="2021-05" db="EMBL/GenBank/DDBJ databases">
        <authorList>
            <person name="Alioto T."/>
            <person name="Alioto T."/>
            <person name="Gomez Garrido J."/>
        </authorList>
    </citation>
    <scope>NUCLEOTIDE SEQUENCE</scope>
</reference>
<sequence length="291" mass="32676">MSGKSFKVRNVSISVADTVEDAKTNFANSLEHQAKVSITARNQFLIGVSGGSLINTLAEEILPKLRTDFKKWKIFFCDERMVPFDHPESTYGLYKEKLLGKFPGLTQETFVPVNTSLSVEEAAKDYESKLRSYFPYEYKDPLPSGQAHFPRFDCLLLGLGPDGHTCSLFPGHPLMKEKTLWVAPIKDSPKPPPERVTLTFPVLHKSRNIILFLTGEGKADIIKRILVDCEKLPGFYINTTEPNCDVIWHLDAGAGSKIPRQKTILESLEPDLETMKDQTPIFPANSKDIAY</sequence>
<dbReference type="FunFam" id="3.40.50.1360:FF:000005">
    <property type="entry name" value="6-phosphogluconolactonase"/>
    <property type="match status" value="1"/>
</dbReference>
<evidence type="ECO:0000256" key="6">
    <source>
        <dbReference type="RuleBase" id="RU365095"/>
    </source>
</evidence>
<comment type="function">
    <text evidence="6">Hydrolysis of 6-phosphogluconolactone to 6-phosphogluconate.</text>
</comment>
<dbReference type="EMBL" id="HBUF01350328">
    <property type="protein sequence ID" value="CAG6713206.1"/>
    <property type="molecule type" value="Transcribed_RNA"/>
</dbReference>
<dbReference type="GO" id="GO:0005975">
    <property type="term" value="P:carbohydrate metabolic process"/>
    <property type="evidence" value="ECO:0007669"/>
    <property type="project" value="UniProtKB-UniRule"/>
</dbReference>
<dbReference type="EMBL" id="HBUF01350327">
    <property type="protein sequence ID" value="CAG6713205.1"/>
    <property type="molecule type" value="Transcribed_RNA"/>
</dbReference>
<protein>
    <recommendedName>
        <fullName evidence="4 6">6-phosphogluconolactonase</fullName>
        <shortName evidence="6">6PGL</shortName>
        <ecNumber evidence="4 6">3.1.1.31</ecNumber>
    </recommendedName>
</protein>